<name>E1R2D5_SEDSS</name>
<evidence type="ECO:0000256" key="2">
    <source>
        <dbReference type="ARBA" id="ARBA00029447"/>
    </source>
</evidence>
<dbReference type="PROSITE" id="PS50111">
    <property type="entry name" value="CHEMOTAXIS_TRANSDUC_2"/>
    <property type="match status" value="1"/>
</dbReference>
<dbReference type="OrthoDB" id="2489132at2"/>
<keyword evidence="3" id="KW-0807">Transducer</keyword>
<keyword evidence="5" id="KW-0812">Transmembrane</keyword>
<feature type="compositionally biased region" description="Polar residues" evidence="4">
    <location>
        <begin position="277"/>
        <end position="294"/>
    </location>
</feature>
<dbReference type="InterPro" id="IPR004089">
    <property type="entry name" value="MCPsignal_dom"/>
</dbReference>
<keyword evidence="5" id="KW-0472">Membrane</keyword>
<evidence type="ECO:0000313" key="7">
    <source>
        <dbReference type="EMBL" id="ADK82495.1"/>
    </source>
</evidence>
<dbReference type="PANTHER" id="PTHR43531:SF11">
    <property type="entry name" value="METHYL-ACCEPTING CHEMOTAXIS PROTEIN 3"/>
    <property type="match status" value="1"/>
</dbReference>
<dbReference type="Pfam" id="PF12729">
    <property type="entry name" value="4HB_MCP_1"/>
    <property type="match status" value="1"/>
</dbReference>
<evidence type="ECO:0000256" key="3">
    <source>
        <dbReference type="PROSITE-ProRule" id="PRU00284"/>
    </source>
</evidence>
<dbReference type="Gene3D" id="1.10.287.950">
    <property type="entry name" value="Methyl-accepting chemotaxis protein"/>
    <property type="match status" value="1"/>
</dbReference>
<dbReference type="InterPro" id="IPR024478">
    <property type="entry name" value="HlyB_4HB_MCP"/>
</dbReference>
<feature type="transmembrane region" description="Helical" evidence="5">
    <location>
        <begin position="187"/>
        <end position="208"/>
    </location>
</feature>
<dbReference type="KEGG" id="ssm:Spirs_3406"/>
<dbReference type="PANTHER" id="PTHR43531">
    <property type="entry name" value="PROTEIN ICFG"/>
    <property type="match status" value="1"/>
</dbReference>
<evidence type="ECO:0000256" key="4">
    <source>
        <dbReference type="SAM" id="MobiDB-lite"/>
    </source>
</evidence>
<accession>E1R2D5</accession>
<dbReference type="EMBL" id="CP002116">
    <property type="protein sequence ID" value="ADK82495.1"/>
    <property type="molecule type" value="Genomic_DNA"/>
</dbReference>
<dbReference type="GO" id="GO:0005886">
    <property type="term" value="C:plasma membrane"/>
    <property type="evidence" value="ECO:0007669"/>
    <property type="project" value="TreeGrafter"/>
</dbReference>
<feature type="domain" description="Methyl-accepting transducer" evidence="6">
    <location>
        <begin position="269"/>
        <end position="484"/>
    </location>
</feature>
<dbReference type="eggNOG" id="COG0840">
    <property type="taxonomic scope" value="Bacteria"/>
</dbReference>
<dbReference type="GO" id="GO:0004888">
    <property type="term" value="F:transmembrane signaling receptor activity"/>
    <property type="evidence" value="ECO:0007669"/>
    <property type="project" value="TreeGrafter"/>
</dbReference>
<evidence type="ECO:0000259" key="6">
    <source>
        <dbReference type="PROSITE" id="PS50111"/>
    </source>
</evidence>
<dbReference type="Pfam" id="PF00015">
    <property type="entry name" value="MCPsignal"/>
    <property type="match status" value="1"/>
</dbReference>
<dbReference type="HOGENOM" id="CLU_000445_107_16_12"/>
<keyword evidence="8" id="KW-1185">Reference proteome</keyword>
<dbReference type="RefSeq" id="WP_013255954.1">
    <property type="nucleotide sequence ID" value="NC_014364.1"/>
</dbReference>
<dbReference type="InterPro" id="IPR051310">
    <property type="entry name" value="MCP_chemotaxis"/>
</dbReference>
<feature type="region of interest" description="Disordered" evidence="4">
    <location>
        <begin position="277"/>
        <end position="304"/>
    </location>
</feature>
<organism evidence="7 8">
    <name type="scientific">Sediminispirochaeta smaragdinae (strain DSM 11293 / JCM 15392 / SEBR 4228)</name>
    <name type="common">Spirochaeta smaragdinae</name>
    <dbReference type="NCBI Taxonomy" id="573413"/>
    <lineage>
        <taxon>Bacteria</taxon>
        <taxon>Pseudomonadati</taxon>
        <taxon>Spirochaetota</taxon>
        <taxon>Spirochaetia</taxon>
        <taxon>Spirochaetales</taxon>
        <taxon>Spirochaetaceae</taxon>
        <taxon>Sediminispirochaeta</taxon>
    </lineage>
</organism>
<dbReference type="SUPFAM" id="SSF58104">
    <property type="entry name" value="Methyl-accepting chemotaxis protein (MCP) signaling domain"/>
    <property type="match status" value="1"/>
</dbReference>
<evidence type="ECO:0000256" key="1">
    <source>
        <dbReference type="ARBA" id="ARBA00022500"/>
    </source>
</evidence>
<proteinExistence type="inferred from homology"/>
<comment type="similarity">
    <text evidence="2">Belongs to the methyl-accepting chemotaxis (MCP) protein family.</text>
</comment>
<protein>
    <submittedName>
        <fullName evidence="7">Methyl-accepting chemotaxis sensory transducer</fullName>
    </submittedName>
</protein>
<keyword evidence="5" id="KW-1133">Transmembrane helix</keyword>
<evidence type="ECO:0000313" key="8">
    <source>
        <dbReference type="Proteomes" id="UP000002318"/>
    </source>
</evidence>
<reference evidence="7 8" key="1">
    <citation type="journal article" date="2010" name="Stand. Genomic Sci.">
        <title>Complete genome sequence of Spirochaeta smaragdinae type strain (SEBR 4228).</title>
        <authorList>
            <person name="Mavromatis K."/>
            <person name="Yasawong M."/>
            <person name="Chertkov O."/>
            <person name="Lapidus A."/>
            <person name="Lucas S."/>
            <person name="Nolan M."/>
            <person name="Del Rio T.G."/>
            <person name="Tice H."/>
            <person name="Cheng J.F."/>
            <person name="Pitluck S."/>
            <person name="Liolios K."/>
            <person name="Ivanova N."/>
            <person name="Tapia R."/>
            <person name="Han C."/>
            <person name="Bruce D."/>
            <person name="Goodwin L."/>
            <person name="Pati A."/>
            <person name="Chen A."/>
            <person name="Palaniappan K."/>
            <person name="Land M."/>
            <person name="Hauser L."/>
            <person name="Chang Y.J."/>
            <person name="Jeffries C.D."/>
            <person name="Detter J.C."/>
            <person name="Rohde M."/>
            <person name="Brambilla E."/>
            <person name="Spring S."/>
            <person name="Goker M."/>
            <person name="Sikorski J."/>
            <person name="Woyke T."/>
            <person name="Bristow J."/>
            <person name="Eisen J.A."/>
            <person name="Markowitz V."/>
            <person name="Hugenholtz P."/>
            <person name="Klenk H.P."/>
            <person name="Kyrpides N.C."/>
        </authorList>
    </citation>
    <scope>NUCLEOTIDE SEQUENCE [LARGE SCALE GENOMIC DNA]</scope>
    <source>
        <strain evidence="8">DSM 11293 / JCM 15392 / SEBR 4228</strain>
    </source>
</reference>
<dbReference type="GO" id="GO:0007165">
    <property type="term" value="P:signal transduction"/>
    <property type="evidence" value="ECO:0007669"/>
    <property type="project" value="UniProtKB-KW"/>
</dbReference>
<evidence type="ECO:0000256" key="5">
    <source>
        <dbReference type="SAM" id="Phobius"/>
    </source>
</evidence>
<dbReference type="SMART" id="SM00283">
    <property type="entry name" value="MA"/>
    <property type="match status" value="1"/>
</dbReference>
<dbReference type="STRING" id="573413.Spirs_3406"/>
<keyword evidence="1" id="KW-0145">Chemotaxis</keyword>
<sequence>MGIRARLLVGFLLVAFMSLLVGIVGLRNMRVINDAADTMYENELLGLSYIKEANLNTLYAVRAEKNLLLADSFELKNQYASAWKKSVETVDELLAEAGKRFVTEGGQAAVSKALDGYNSWLPLTTQVIELGSSHDMEKIIAAKKLSMEAARTQFDSMDSALTDATDRKENNAHSIAEQTSALYRSSVILMACVIVAAVLLGGTIGFLLSNSVLKTVGGEPALVEQVADKVAAGDLEIDISAVEKATGIRRSLLLMVQNLSSIVADIQNATAQVATGSEEISSTSENLSQGSAEQASGAEEVSSSIEEMGATIKQNMDNAAMTEKIALQAATDAAKGGTAVGQAVQAIREISGKIGIIEEIARQTNLLALNAAIEAARAGDAGKGFAVVASEVRKLAERSQHASAEISSLSKTTVDTATQAGELIDKIVPDIRKTADLVQEISAASREQGTGADQITNAMVQLDTVIQQNASSSEELASMAEELSGQASALSETIAFFRLKKTEEVNGPSQTNKKGEERVTAIVPAVPADFEDL</sequence>
<dbReference type="AlphaFoldDB" id="E1R2D5"/>
<feature type="transmembrane region" description="Helical" evidence="5">
    <location>
        <begin position="6"/>
        <end position="26"/>
    </location>
</feature>
<dbReference type="Proteomes" id="UP000002318">
    <property type="component" value="Chromosome"/>
</dbReference>
<gene>
    <name evidence="7" type="ordered locus">Spirs_3406</name>
</gene>
<dbReference type="GO" id="GO:0006935">
    <property type="term" value="P:chemotaxis"/>
    <property type="evidence" value="ECO:0007669"/>
    <property type="project" value="UniProtKB-KW"/>
</dbReference>